<dbReference type="PROSITE" id="PS50860">
    <property type="entry name" value="AA_TRNA_LIGASE_II_ALA"/>
    <property type="match status" value="1"/>
</dbReference>
<organism evidence="14 15">
    <name type="scientific">Vitrella brassicaformis (strain CCMP3155)</name>
    <dbReference type="NCBI Taxonomy" id="1169540"/>
    <lineage>
        <taxon>Eukaryota</taxon>
        <taxon>Sar</taxon>
        <taxon>Alveolata</taxon>
        <taxon>Colpodellida</taxon>
        <taxon>Vitrellaceae</taxon>
        <taxon>Vitrella</taxon>
    </lineage>
</organism>
<dbReference type="InterPro" id="IPR002318">
    <property type="entry name" value="Ala-tRNA-lgiase_IIc"/>
</dbReference>
<comment type="domain">
    <text evidence="11">Consists of three domains; the N-terminal catalytic domain, the editing domain and the C-terminal C-Ala domain. The editing domain removes incorrectly charged amino acids, while the C-Ala domain, along with tRNA(Ala), serves as a bridge to cooperatively bring together the editing and aminoacylation centers thus stimulating deacylation of misacylated tRNAs.</text>
</comment>
<dbReference type="Pfam" id="PF07973">
    <property type="entry name" value="tRNA_SAD"/>
    <property type="match status" value="1"/>
</dbReference>
<keyword evidence="15" id="KW-1185">Reference proteome</keyword>
<comment type="subcellular location">
    <subcellularLocation>
        <location evidence="11">Mitochondrion</location>
    </subcellularLocation>
    <subcellularLocation>
        <location evidence="11">Cytoplasm</location>
    </subcellularLocation>
</comment>
<keyword evidence="3 11" id="KW-0436">Ligase</keyword>
<dbReference type="SUPFAM" id="SSF101353">
    <property type="entry name" value="Putative anticodon-binding domain of alanyl-tRNA synthetase (AlaRS)"/>
    <property type="match status" value="1"/>
</dbReference>
<evidence type="ECO:0000259" key="13">
    <source>
        <dbReference type="PROSITE" id="PS50860"/>
    </source>
</evidence>
<dbReference type="Gene3D" id="3.30.54.20">
    <property type="match status" value="1"/>
</dbReference>
<dbReference type="OrthoDB" id="2423964at2759"/>
<dbReference type="PRINTS" id="PR00980">
    <property type="entry name" value="TRNASYNTHALA"/>
</dbReference>
<dbReference type="SUPFAM" id="SSF55681">
    <property type="entry name" value="Class II aaRS and biotin synthetases"/>
    <property type="match status" value="1"/>
</dbReference>
<feature type="binding site" evidence="11">
    <location>
        <position position="666"/>
    </location>
    <ligand>
        <name>Zn(2+)</name>
        <dbReference type="ChEBI" id="CHEBI:29105"/>
    </ligand>
</feature>
<keyword evidence="6 11" id="KW-0862">Zinc</keyword>
<comment type="subunit">
    <text evidence="11">Monomer.</text>
</comment>
<dbReference type="PhylomeDB" id="A0A0G4EVB1"/>
<comment type="catalytic activity">
    <reaction evidence="11">
        <text>tRNA(Ala) + L-alanine + ATP = L-alanyl-tRNA(Ala) + AMP + diphosphate</text>
        <dbReference type="Rhea" id="RHEA:12540"/>
        <dbReference type="Rhea" id="RHEA-COMP:9657"/>
        <dbReference type="Rhea" id="RHEA-COMP:9923"/>
        <dbReference type="ChEBI" id="CHEBI:30616"/>
        <dbReference type="ChEBI" id="CHEBI:33019"/>
        <dbReference type="ChEBI" id="CHEBI:57972"/>
        <dbReference type="ChEBI" id="CHEBI:78442"/>
        <dbReference type="ChEBI" id="CHEBI:78497"/>
        <dbReference type="ChEBI" id="CHEBI:456215"/>
        <dbReference type="EC" id="6.1.1.7"/>
    </reaction>
</comment>
<dbReference type="OMA" id="GFDMEME"/>
<dbReference type="HAMAP" id="MF_00036_B">
    <property type="entry name" value="Ala_tRNA_synth_B"/>
    <property type="match status" value="1"/>
</dbReference>
<evidence type="ECO:0000256" key="8">
    <source>
        <dbReference type="ARBA" id="ARBA00022884"/>
    </source>
</evidence>
<keyword evidence="2 11" id="KW-0820">tRNA-binding</keyword>
<dbReference type="Proteomes" id="UP000041254">
    <property type="component" value="Unassembled WGS sequence"/>
</dbReference>
<protein>
    <recommendedName>
        <fullName evidence="11">Alanine--tRNA ligase</fullName>
        <ecNumber evidence="11">6.1.1.7</ecNumber>
    </recommendedName>
    <alternativeName>
        <fullName evidence="11">Alanyl-tRNA synthetase</fullName>
        <shortName evidence="11">AlaRS</shortName>
    </alternativeName>
</protein>
<keyword evidence="8 11" id="KW-0694">RNA-binding</keyword>
<dbReference type="InterPro" id="IPR018162">
    <property type="entry name" value="Ala-tRNA-ligase_IIc_anticod-bd"/>
</dbReference>
<keyword evidence="7 11" id="KW-0067">ATP-binding</keyword>
<dbReference type="GO" id="GO:0008270">
    <property type="term" value="F:zinc ion binding"/>
    <property type="evidence" value="ECO:0007669"/>
    <property type="project" value="UniProtKB-UniRule"/>
</dbReference>
<proteinExistence type="inferred from homology"/>
<dbReference type="InParanoid" id="A0A0G4EVB1"/>
<dbReference type="Gene3D" id="3.30.980.10">
    <property type="entry name" value="Threonyl-trna Synthetase, Chain A, domain 2"/>
    <property type="match status" value="1"/>
</dbReference>
<dbReference type="GO" id="GO:0045892">
    <property type="term" value="P:negative regulation of DNA-templated transcription"/>
    <property type="evidence" value="ECO:0007669"/>
    <property type="project" value="TreeGrafter"/>
</dbReference>
<evidence type="ECO:0000313" key="15">
    <source>
        <dbReference type="Proteomes" id="UP000041254"/>
    </source>
</evidence>
<keyword evidence="11" id="KW-0963">Cytoplasm</keyword>
<dbReference type="GO" id="GO:0000049">
    <property type="term" value="F:tRNA binding"/>
    <property type="evidence" value="ECO:0007669"/>
    <property type="project" value="UniProtKB-KW"/>
</dbReference>
<keyword evidence="4 11" id="KW-0479">Metal-binding</keyword>
<evidence type="ECO:0000256" key="3">
    <source>
        <dbReference type="ARBA" id="ARBA00022598"/>
    </source>
</evidence>
<dbReference type="SUPFAM" id="SSF50447">
    <property type="entry name" value="Translation proteins"/>
    <property type="match status" value="1"/>
</dbReference>
<evidence type="ECO:0000256" key="4">
    <source>
        <dbReference type="ARBA" id="ARBA00022723"/>
    </source>
</evidence>
<feature type="binding site" evidence="11">
    <location>
        <position position="764"/>
    </location>
    <ligand>
        <name>Zn(2+)</name>
        <dbReference type="ChEBI" id="CHEBI:29105"/>
    </ligand>
</feature>
<dbReference type="InterPro" id="IPR003156">
    <property type="entry name" value="DHHA1_dom"/>
</dbReference>
<evidence type="ECO:0000256" key="5">
    <source>
        <dbReference type="ARBA" id="ARBA00022741"/>
    </source>
</evidence>
<dbReference type="GO" id="GO:0005524">
    <property type="term" value="F:ATP binding"/>
    <property type="evidence" value="ECO:0007669"/>
    <property type="project" value="UniProtKB-UniRule"/>
</dbReference>
<dbReference type="AlphaFoldDB" id="A0A0G4EVB1"/>
<dbReference type="InterPro" id="IPR012947">
    <property type="entry name" value="tRNA_SAD"/>
</dbReference>
<keyword evidence="11" id="KW-0496">Mitochondrion</keyword>
<evidence type="ECO:0000256" key="7">
    <source>
        <dbReference type="ARBA" id="ARBA00022840"/>
    </source>
</evidence>
<comment type="function">
    <text evidence="11">Catalyzes the attachment of alanine to tRNA(Ala) in a two-step reaction: alanine is first activated by ATP to form Ala-AMP and then transferred to the acceptor end of tRNA(Ala). Also edits incorrectly charged tRNA(Ala) via its editing domain.</text>
</comment>
<dbReference type="InterPro" id="IPR018163">
    <property type="entry name" value="Thr/Ala-tRNA-synth_IIc_edit"/>
</dbReference>
<dbReference type="Gene3D" id="3.30.930.10">
    <property type="entry name" value="Bira Bifunctional Protein, Domain 2"/>
    <property type="match status" value="1"/>
</dbReference>
<comment type="cofactor">
    <cofactor evidence="11">
        <name>Zn(2+)</name>
        <dbReference type="ChEBI" id="CHEBI:29105"/>
    </cofactor>
    <text evidence="11">Binds 1 zinc ion per subunit.</text>
</comment>
<gene>
    <name evidence="14" type="ORF">Vbra_13386</name>
</gene>
<dbReference type="GO" id="GO:0004813">
    <property type="term" value="F:alanine-tRNA ligase activity"/>
    <property type="evidence" value="ECO:0007669"/>
    <property type="project" value="UniProtKB-UniRule"/>
</dbReference>
<feature type="binding site" evidence="11">
    <location>
        <position position="662"/>
    </location>
    <ligand>
        <name>Zn(2+)</name>
        <dbReference type="ChEBI" id="CHEBI:29105"/>
    </ligand>
</feature>
<feature type="region of interest" description="Disordered" evidence="12">
    <location>
        <begin position="45"/>
        <end position="76"/>
    </location>
</feature>
<dbReference type="EC" id="6.1.1.7" evidence="11"/>
<dbReference type="InterPro" id="IPR045864">
    <property type="entry name" value="aa-tRNA-synth_II/BPL/LPL"/>
</dbReference>
<keyword evidence="10 11" id="KW-0030">Aminoacyl-tRNA synthetase</keyword>
<keyword evidence="5 11" id="KW-0547">Nucleotide-binding</keyword>
<dbReference type="GO" id="GO:0070143">
    <property type="term" value="P:mitochondrial alanyl-tRNA aminoacylation"/>
    <property type="evidence" value="ECO:0007669"/>
    <property type="project" value="UniProtKB-UniRule"/>
</dbReference>
<evidence type="ECO:0000256" key="10">
    <source>
        <dbReference type="ARBA" id="ARBA00023146"/>
    </source>
</evidence>
<dbReference type="EMBL" id="CDMY01000315">
    <property type="protein sequence ID" value="CEM01999.1"/>
    <property type="molecule type" value="Genomic_DNA"/>
</dbReference>
<name>A0A0G4EVB1_VITBC</name>
<evidence type="ECO:0000256" key="2">
    <source>
        <dbReference type="ARBA" id="ARBA00022555"/>
    </source>
</evidence>
<evidence type="ECO:0000256" key="6">
    <source>
        <dbReference type="ARBA" id="ARBA00022833"/>
    </source>
</evidence>
<keyword evidence="9 11" id="KW-0648">Protein biosynthesis</keyword>
<dbReference type="GO" id="GO:0002161">
    <property type="term" value="F:aminoacyl-tRNA deacylase activity"/>
    <property type="evidence" value="ECO:0007669"/>
    <property type="project" value="TreeGrafter"/>
</dbReference>
<dbReference type="NCBIfam" id="TIGR00344">
    <property type="entry name" value="alaS"/>
    <property type="match status" value="1"/>
</dbReference>
<dbReference type="InterPro" id="IPR018165">
    <property type="entry name" value="Ala-tRNA-synth_IIc_core"/>
</dbReference>
<dbReference type="GO" id="GO:0005739">
    <property type="term" value="C:mitochondrion"/>
    <property type="evidence" value="ECO:0007669"/>
    <property type="project" value="UniProtKB-SubCell"/>
</dbReference>
<sequence>MTLAVAALASAAHALMRPPTATTTTRAAFTPPSHLLTPTRLSALRRPQSVHRSSEQTVEAVGVTTSTTTTSSSRDGAIPWMSAGEIRRLFLEYFQNEGHEVVASSTLVPKDDPTLLFTNAGMVQFKDVFLGGDVRSYKRAASSQKCVRAGGKHNDLDNVGYTARHHTFFEMLGNFSFGSYFKREAIRYAWRFLTEVLRLPKDRLWVTVFEDDQQAEDIWLKEVGVSPSRLARCGAKDNFWSMGDTGPCGPCSEIFFDHGETVEGGPPGSPEEDGDRYVEVWNIVFMEYNRGQDGTLTPLPSPSVDTGMGLERIAAVMQGVHSNYDTDIFRHLTEAASRALGIPHPSPHTSHHQQHHASSSLNVIADHIRSTVFLIAEGVVPQNVGRGYVLRRVMRRAIRHGFQLTGSKEPFFHRLVQSVVDVMGEAYPSLHAKQHDIEKVIKAEEHSFAKTLDTGMKLLDDTLRQMEQSDGVAQVPGEAVFRLYDTYGFPVDLTADIAREKGLTIDTQGFDQCMQRQRELSKTANKFSAATELLPSSAVASSVADTHTAFTGYDLLEGDAQIAALFAADGSPTDALSPGQNGTVVLSETPFYAEAGGQIGDQGVLRSPSTGGGELLFHVVDTQKRGDVYLHIGVCEEGHLEVGGEVYATVDGERRQRIVLNHSATHLLHAALRRILGDHVEQRGSHVSDQRLRFDFTHDAPITTEQLAAVEASVNGAIRGNYEVLTEELPYAAAQQAGALGLFEAKYGETVRVLSMGDYSKELCGGTHASRTGDIGVMKIVSESSIQTGVRRVEAVTGPEALRVIQEESRALQHICSAFKTNTANAPAACMDLQERSRSLERELAQVKLKLAESAASEALSAATLIGDLSVLVARMPDGMYDGKTLRSSVESLHEKQLQAADGSNSNAQGAVTLLAAADPSQDKVSIVCASSVPKRVNASNMVKLVAERCGGKGGGRPEMAQGGGTDITHIDGALEDARRSIEKTVMMQAGVEEVAG</sequence>
<dbReference type="STRING" id="1169540.A0A0G4EVB1"/>
<dbReference type="Gene3D" id="2.40.30.130">
    <property type="match status" value="1"/>
</dbReference>
<evidence type="ECO:0000256" key="1">
    <source>
        <dbReference type="ARBA" id="ARBA00008429"/>
    </source>
</evidence>
<dbReference type="InterPro" id="IPR023033">
    <property type="entry name" value="Ala_tRNA_ligase_euk/bac"/>
</dbReference>
<dbReference type="InterPro" id="IPR009000">
    <property type="entry name" value="Transl_B-barrel_sf"/>
</dbReference>
<dbReference type="InterPro" id="IPR050058">
    <property type="entry name" value="Ala-tRNA_ligase"/>
</dbReference>
<evidence type="ECO:0000256" key="12">
    <source>
        <dbReference type="SAM" id="MobiDB-lite"/>
    </source>
</evidence>
<dbReference type="PANTHER" id="PTHR11777">
    <property type="entry name" value="ALANYL-TRNA SYNTHETASE"/>
    <property type="match status" value="1"/>
</dbReference>
<dbReference type="VEuPathDB" id="CryptoDB:Vbra_13386"/>
<evidence type="ECO:0000256" key="11">
    <source>
        <dbReference type="HAMAP-Rule" id="MF_03133"/>
    </source>
</evidence>
<dbReference type="FunFam" id="3.30.980.10:FF:000004">
    <property type="entry name" value="Alanine--tRNA ligase, cytoplasmic"/>
    <property type="match status" value="1"/>
</dbReference>
<feature type="compositionally biased region" description="Low complexity" evidence="12">
    <location>
        <begin position="64"/>
        <end position="73"/>
    </location>
</feature>
<dbReference type="Gene3D" id="3.10.310.40">
    <property type="match status" value="1"/>
</dbReference>
<accession>A0A0G4EVB1</accession>
<evidence type="ECO:0000313" key="14">
    <source>
        <dbReference type="EMBL" id="CEM01999.1"/>
    </source>
</evidence>
<dbReference type="InterPro" id="IPR018164">
    <property type="entry name" value="Ala-tRNA-synth_IIc_N"/>
</dbReference>
<comment type="similarity">
    <text evidence="1">Belongs to the class-II aminoacyl-tRNA synthetase family. Alax-L subfamily.</text>
</comment>
<dbReference type="GO" id="GO:0005829">
    <property type="term" value="C:cytosol"/>
    <property type="evidence" value="ECO:0007669"/>
    <property type="project" value="TreeGrafter"/>
</dbReference>
<dbReference type="PANTHER" id="PTHR11777:SF9">
    <property type="entry name" value="ALANINE--TRNA LIGASE, CYTOPLASMIC"/>
    <property type="match status" value="1"/>
</dbReference>
<dbReference type="Gene3D" id="6.10.250.550">
    <property type="match status" value="1"/>
</dbReference>
<feature type="domain" description="Alanyl-transfer RNA synthetases family profile" evidence="13">
    <location>
        <begin position="81"/>
        <end position="807"/>
    </location>
</feature>
<dbReference type="Pfam" id="PF02272">
    <property type="entry name" value="DHHA1"/>
    <property type="match status" value="1"/>
</dbReference>
<dbReference type="SMART" id="SM00863">
    <property type="entry name" value="tRNA_SAD"/>
    <property type="match status" value="1"/>
</dbReference>
<dbReference type="FunFam" id="3.30.930.10:FF:000004">
    <property type="entry name" value="Alanine--tRNA ligase"/>
    <property type="match status" value="1"/>
</dbReference>
<reference evidence="14 15" key="1">
    <citation type="submission" date="2014-11" db="EMBL/GenBank/DDBJ databases">
        <authorList>
            <person name="Zhu J."/>
            <person name="Qi W."/>
            <person name="Song R."/>
        </authorList>
    </citation>
    <scope>NUCLEOTIDE SEQUENCE [LARGE SCALE GENOMIC DNA]</scope>
</reference>
<dbReference type="SUPFAM" id="SSF55186">
    <property type="entry name" value="ThrRS/AlaRS common domain"/>
    <property type="match status" value="1"/>
</dbReference>
<feature type="binding site" evidence="11">
    <location>
        <position position="768"/>
    </location>
    <ligand>
        <name>Zn(2+)</name>
        <dbReference type="ChEBI" id="CHEBI:29105"/>
    </ligand>
</feature>
<dbReference type="FunFam" id="3.10.310.40:FF:000001">
    <property type="entry name" value="Alanine--tRNA ligase"/>
    <property type="match status" value="1"/>
</dbReference>
<dbReference type="CDD" id="cd00673">
    <property type="entry name" value="AlaRS_core"/>
    <property type="match status" value="1"/>
</dbReference>
<dbReference type="Pfam" id="PF01411">
    <property type="entry name" value="tRNA-synt_2c"/>
    <property type="match status" value="1"/>
</dbReference>
<dbReference type="FunFam" id="3.30.54.20:FF:000001">
    <property type="entry name" value="Alanine--tRNA ligase"/>
    <property type="match status" value="1"/>
</dbReference>
<evidence type="ECO:0000256" key="9">
    <source>
        <dbReference type="ARBA" id="ARBA00022917"/>
    </source>
</evidence>